<sequence>MYTSSSPSYRPHETHANQDMSGYNYFYNPTSYVPNPPTTTPSHTRTHSAPQLRPQVLPTMQMQIAPSQQQHHHQQLEQQLIRWSQRPKFASTFWEEEGTVCYQVDARGVCVTRRQDNDMINGTKLLNVTGMSRGKRDGILKNERGRVVVKVGAMHLKGVWITFARAKALSEQFNITDILHPLFTNDPSQYLCTNPEPPTQSPIYFLPPNHHHTYPSTTTTVTTPATTPTTTVTTTTTHQHQYHPQQPQPHLEPQHRHHHHYHHNHHQNQYQHQHPPQHTSGLPITTINTTTATANANATATATITTIPTPLSLPNQSSYMSVPASQPSLSIPYIPKQDSSVRTATMEVAPAEEPSSPLFFDLGDYTSKNGSVLSVLTSSDSAPSTPVQQQMMQSYDPSTLHRMFQPPLPETSAHLTGPSTPTFSTERHEFYRTKMVPHYSHQQSYQEDAMTSFIGPHSRAQFAYSFTLQEE</sequence>
<dbReference type="PROSITE" id="PS51299">
    <property type="entry name" value="HTH_APSES"/>
    <property type="match status" value="1"/>
</dbReference>
<dbReference type="Proteomes" id="UP000605846">
    <property type="component" value="Unassembled WGS sequence"/>
</dbReference>
<feature type="compositionally biased region" description="Low complexity" evidence="5">
    <location>
        <begin position="241"/>
        <end position="251"/>
    </location>
</feature>
<protein>
    <recommendedName>
        <fullName evidence="6">HTH APSES-type domain-containing protein</fullName>
    </recommendedName>
</protein>
<evidence type="ECO:0000256" key="4">
    <source>
        <dbReference type="ARBA" id="ARBA00023163"/>
    </source>
</evidence>
<dbReference type="InterPro" id="IPR018004">
    <property type="entry name" value="KilA/APSES_HTH"/>
</dbReference>
<dbReference type="InterPro" id="IPR036887">
    <property type="entry name" value="HTH_APSES_sf"/>
</dbReference>
<feature type="domain" description="HTH APSES-type" evidence="6">
    <location>
        <begin position="88"/>
        <end position="195"/>
    </location>
</feature>
<keyword evidence="3" id="KW-0238">DNA-binding</keyword>
<reference evidence="7" key="1">
    <citation type="submission" date="2020-01" db="EMBL/GenBank/DDBJ databases">
        <title>Genome Sequencing of Three Apophysomyces-Like Fungal Strains Confirms a Novel Fungal Genus in the Mucoromycota with divergent Burkholderia-like Endosymbiotic Bacteria.</title>
        <authorList>
            <person name="Stajich J.E."/>
            <person name="Macias A.M."/>
            <person name="Carter-House D."/>
            <person name="Lovett B."/>
            <person name="Kasson L.R."/>
            <person name="Berry K."/>
            <person name="Grigoriev I."/>
            <person name="Chang Y."/>
            <person name="Spatafora J."/>
            <person name="Kasson M.T."/>
        </authorList>
    </citation>
    <scope>NUCLEOTIDE SEQUENCE</scope>
    <source>
        <strain evidence="7">NRRL A-21654</strain>
    </source>
</reference>
<dbReference type="EMBL" id="JABAYA010000027">
    <property type="protein sequence ID" value="KAF7729247.1"/>
    <property type="molecule type" value="Genomic_DNA"/>
</dbReference>
<feature type="compositionally biased region" description="Low complexity" evidence="5">
    <location>
        <begin position="40"/>
        <end position="50"/>
    </location>
</feature>
<feature type="region of interest" description="Disordered" evidence="5">
    <location>
        <begin position="1"/>
        <end position="21"/>
    </location>
</feature>
<feature type="region of interest" description="Disordered" evidence="5">
    <location>
        <begin position="31"/>
        <end position="50"/>
    </location>
</feature>
<accession>A0A8H7ET45</accession>
<dbReference type="PANTHER" id="PTHR47792:SF1">
    <property type="entry name" value="PROTEIN SOK2-RELATED"/>
    <property type="match status" value="1"/>
</dbReference>
<evidence type="ECO:0000256" key="5">
    <source>
        <dbReference type="SAM" id="MobiDB-lite"/>
    </source>
</evidence>
<dbReference type="GO" id="GO:0045944">
    <property type="term" value="P:positive regulation of transcription by RNA polymerase II"/>
    <property type="evidence" value="ECO:0007669"/>
    <property type="project" value="TreeGrafter"/>
</dbReference>
<comment type="similarity">
    <text evidence="1">Belongs to the EFG1/PHD1/stuA family.</text>
</comment>
<dbReference type="AlphaFoldDB" id="A0A8H7ET45"/>
<dbReference type="InterPro" id="IPR029790">
    <property type="entry name" value="EFG1/Phd1/StuA"/>
</dbReference>
<evidence type="ECO:0000256" key="3">
    <source>
        <dbReference type="ARBA" id="ARBA00023125"/>
    </source>
</evidence>
<evidence type="ECO:0000259" key="6">
    <source>
        <dbReference type="PROSITE" id="PS51299"/>
    </source>
</evidence>
<dbReference type="GO" id="GO:0003700">
    <property type="term" value="F:DNA-binding transcription factor activity"/>
    <property type="evidence" value="ECO:0007669"/>
    <property type="project" value="TreeGrafter"/>
</dbReference>
<evidence type="ECO:0000256" key="1">
    <source>
        <dbReference type="ARBA" id="ARBA00007247"/>
    </source>
</evidence>
<keyword evidence="2" id="KW-0805">Transcription regulation</keyword>
<dbReference type="SMART" id="SM01252">
    <property type="entry name" value="KilA-N"/>
    <property type="match status" value="1"/>
</dbReference>
<dbReference type="OrthoDB" id="5407653at2759"/>
<keyword evidence="4" id="KW-0804">Transcription</keyword>
<dbReference type="PANTHER" id="PTHR47792">
    <property type="entry name" value="PROTEIN SOK2-RELATED"/>
    <property type="match status" value="1"/>
</dbReference>
<dbReference type="GO" id="GO:0043565">
    <property type="term" value="F:sequence-specific DNA binding"/>
    <property type="evidence" value="ECO:0007669"/>
    <property type="project" value="TreeGrafter"/>
</dbReference>
<evidence type="ECO:0000313" key="8">
    <source>
        <dbReference type="Proteomes" id="UP000605846"/>
    </source>
</evidence>
<feature type="region of interest" description="Disordered" evidence="5">
    <location>
        <begin position="241"/>
        <end position="278"/>
    </location>
</feature>
<organism evidence="7 8">
    <name type="scientific">Apophysomyces ossiformis</name>
    <dbReference type="NCBI Taxonomy" id="679940"/>
    <lineage>
        <taxon>Eukaryota</taxon>
        <taxon>Fungi</taxon>
        <taxon>Fungi incertae sedis</taxon>
        <taxon>Mucoromycota</taxon>
        <taxon>Mucoromycotina</taxon>
        <taxon>Mucoromycetes</taxon>
        <taxon>Mucorales</taxon>
        <taxon>Mucorineae</taxon>
        <taxon>Mucoraceae</taxon>
        <taxon>Apophysomyces</taxon>
    </lineage>
</organism>
<evidence type="ECO:0000313" key="7">
    <source>
        <dbReference type="EMBL" id="KAF7729247.1"/>
    </source>
</evidence>
<proteinExistence type="inferred from homology"/>
<evidence type="ECO:0000256" key="2">
    <source>
        <dbReference type="ARBA" id="ARBA00023015"/>
    </source>
</evidence>
<dbReference type="Gene3D" id="3.10.260.10">
    <property type="entry name" value="Transcription regulator HTH, APSES-type DNA-binding domain"/>
    <property type="match status" value="1"/>
</dbReference>
<dbReference type="GO" id="GO:0005634">
    <property type="term" value="C:nucleus"/>
    <property type="evidence" value="ECO:0007669"/>
    <property type="project" value="TreeGrafter"/>
</dbReference>
<dbReference type="InterPro" id="IPR003163">
    <property type="entry name" value="Tscrpt_reg_HTH_APSES-type"/>
</dbReference>
<name>A0A8H7ET45_9FUNG</name>
<gene>
    <name evidence="7" type="ORF">EC973_004777</name>
</gene>
<dbReference type="Pfam" id="PF04383">
    <property type="entry name" value="KilA-N"/>
    <property type="match status" value="1"/>
</dbReference>
<comment type="caution">
    <text evidence="7">The sequence shown here is derived from an EMBL/GenBank/DDBJ whole genome shotgun (WGS) entry which is preliminary data.</text>
</comment>
<feature type="compositionally biased region" description="Basic residues" evidence="5">
    <location>
        <begin position="255"/>
        <end position="266"/>
    </location>
</feature>
<dbReference type="SUPFAM" id="SSF54616">
    <property type="entry name" value="DNA-binding domain of Mlu1-box binding protein MBP1"/>
    <property type="match status" value="1"/>
</dbReference>
<keyword evidence="8" id="KW-1185">Reference proteome</keyword>
<feature type="compositionally biased region" description="Low complexity" evidence="5">
    <location>
        <begin position="267"/>
        <end position="278"/>
    </location>
</feature>